<organism evidence="2 3">
    <name type="scientific">Aphanomyces astaci</name>
    <name type="common">Crayfish plague agent</name>
    <dbReference type="NCBI Taxonomy" id="112090"/>
    <lineage>
        <taxon>Eukaryota</taxon>
        <taxon>Sar</taxon>
        <taxon>Stramenopiles</taxon>
        <taxon>Oomycota</taxon>
        <taxon>Saprolegniomycetes</taxon>
        <taxon>Saprolegniales</taxon>
        <taxon>Verrucalvaceae</taxon>
        <taxon>Aphanomyces</taxon>
    </lineage>
</organism>
<sequence>MKTAGLLSILAVAAANQHKISPSVFELLQQSSTVTVFVAIERAFDLHKRSSLHDNTKCSSPIGTIFLCKELTEDDIFTAAALPEVEEIFPVPDSSTKPVVSDDVAAADRDKIVASSVLESLQQSSTVNVLVEHDYLGTLEMPESSSLFTHPKCKGGLLSGQVDCKDLTKEEIYSIAALPEVFHILPARDNSVSDTPNVTPKPTTTPKPAVTTPKPVVSDDDAVDNQNKIGPGVLQSLQQSTTVTVSVIHDDSPGSMVDKFHKCFNNPPLPGVFLCNDLTLDEVNRFAALPEVKEILATSDNSVSDIPNIPPKPTTTAATPTNSACTQQRDSWDDRD</sequence>
<accession>A0A418FNF1</accession>
<protein>
    <submittedName>
        <fullName evidence="2">Uncharacterized protein</fullName>
    </submittedName>
</protein>
<feature type="region of interest" description="Disordered" evidence="1">
    <location>
        <begin position="189"/>
        <end position="219"/>
    </location>
</feature>
<evidence type="ECO:0000256" key="1">
    <source>
        <dbReference type="SAM" id="MobiDB-lite"/>
    </source>
</evidence>
<reference evidence="2 3" key="1">
    <citation type="submission" date="2018-08" db="EMBL/GenBank/DDBJ databases">
        <title>Aphanomyces genome sequencing and annotation.</title>
        <authorList>
            <person name="Minardi D."/>
            <person name="Oidtmann B."/>
            <person name="Van Der Giezen M."/>
            <person name="Studholme D.J."/>
        </authorList>
    </citation>
    <scope>NUCLEOTIDE SEQUENCE [LARGE SCALE GENOMIC DNA]</scope>
    <source>
        <strain evidence="2 3">Da</strain>
    </source>
</reference>
<feature type="region of interest" description="Disordered" evidence="1">
    <location>
        <begin position="301"/>
        <end position="336"/>
    </location>
</feature>
<dbReference type="VEuPathDB" id="FungiDB:H257_13034"/>
<name>A0A418FNF1_APHAT</name>
<evidence type="ECO:0000313" key="2">
    <source>
        <dbReference type="EMBL" id="RHZ32440.1"/>
    </source>
</evidence>
<dbReference type="AlphaFoldDB" id="A0A418FNF1"/>
<proteinExistence type="predicted"/>
<gene>
    <name evidence="2" type="ORF">DYB37_011850</name>
</gene>
<feature type="compositionally biased region" description="Low complexity" evidence="1">
    <location>
        <begin position="195"/>
        <end position="216"/>
    </location>
</feature>
<comment type="caution">
    <text evidence="2">The sequence shown here is derived from an EMBL/GenBank/DDBJ whole genome shotgun (WGS) entry which is preliminary data.</text>
</comment>
<dbReference type="EMBL" id="QUTH01000889">
    <property type="protein sequence ID" value="RHZ32440.1"/>
    <property type="molecule type" value="Genomic_DNA"/>
</dbReference>
<evidence type="ECO:0000313" key="3">
    <source>
        <dbReference type="Proteomes" id="UP000285430"/>
    </source>
</evidence>
<dbReference type="Proteomes" id="UP000285430">
    <property type="component" value="Unassembled WGS sequence"/>
</dbReference>